<evidence type="ECO:0000256" key="3">
    <source>
        <dbReference type="ARBA" id="ARBA00023125"/>
    </source>
</evidence>
<dbReference type="EMBL" id="AAQH01000001">
    <property type="protein sequence ID" value="EAT13587.1"/>
    <property type="molecule type" value="Genomic_DNA"/>
</dbReference>
<dbReference type="STRING" id="207949.RED65_09354"/>
<dbReference type="RefSeq" id="WP_007017008.1">
    <property type="nucleotide sequence ID" value="NZ_CH724113.1"/>
</dbReference>
<comment type="caution">
    <text evidence="6">The sequence shown here is derived from an EMBL/GenBank/DDBJ whole genome shotgun (WGS) entry which is preliminary data.</text>
</comment>
<name>Q1N6K5_9GAMM</name>
<evidence type="ECO:0000256" key="4">
    <source>
        <dbReference type="ARBA" id="ARBA00023163"/>
    </source>
</evidence>
<dbReference type="PANTHER" id="PTHR30537">
    <property type="entry name" value="HTH-TYPE TRANSCRIPTIONAL REGULATOR"/>
    <property type="match status" value="1"/>
</dbReference>
<dbReference type="Proteomes" id="UP000004263">
    <property type="component" value="Unassembled WGS sequence"/>
</dbReference>
<dbReference type="PANTHER" id="PTHR30537:SF5">
    <property type="entry name" value="HTH-TYPE TRANSCRIPTIONAL ACTIVATOR TTDR-RELATED"/>
    <property type="match status" value="1"/>
</dbReference>
<dbReference type="PROSITE" id="PS50931">
    <property type="entry name" value="HTH_LYSR"/>
    <property type="match status" value="1"/>
</dbReference>
<sequence>MDRLKGLEYYKRIVELGSFSAVADEFDCSNAVISKYVKFLEDWVGAKLINRNTRTISFTEEGKQFYEYCLRIDETTANLLDSFTNGTSQKEVLSIASPVSMSLKVLSPLIIEFNRLHPSIKIKLDMSDQVLDFVASGVDLAIRAIEKPQDSTLIARHVTEIDRVVVASEGYLTDKGTPKTVAELAEHECLIFSLSSDSHEWSFIDNNDPQKTKHVRVNGPIIADNSLFLIDAVKAGLGIASLPKAYIEDELASGLLKEIKLDASLQPRSLYAMYPDRRYLPKRARLFLDFIKQKIEK</sequence>
<gene>
    <name evidence="6" type="ORF">RED65_09354</name>
</gene>
<evidence type="ECO:0000313" key="6">
    <source>
        <dbReference type="EMBL" id="EAT13587.1"/>
    </source>
</evidence>
<keyword evidence="7" id="KW-1185">Reference proteome</keyword>
<accession>Q1N6K5</accession>
<keyword evidence="4" id="KW-0804">Transcription</keyword>
<dbReference type="CDD" id="cd08422">
    <property type="entry name" value="PBP2_CrgA_like"/>
    <property type="match status" value="1"/>
</dbReference>
<protein>
    <submittedName>
        <fullName evidence="6">Transcriptional regulators, LysR family protein</fullName>
    </submittedName>
</protein>
<dbReference type="AlphaFoldDB" id="Q1N6K5"/>
<dbReference type="InterPro" id="IPR036388">
    <property type="entry name" value="WH-like_DNA-bd_sf"/>
</dbReference>
<dbReference type="InterPro" id="IPR000847">
    <property type="entry name" value="LysR_HTH_N"/>
</dbReference>
<dbReference type="Gene3D" id="1.10.10.10">
    <property type="entry name" value="Winged helix-like DNA-binding domain superfamily/Winged helix DNA-binding domain"/>
    <property type="match status" value="1"/>
</dbReference>
<dbReference type="SUPFAM" id="SSF53850">
    <property type="entry name" value="Periplasmic binding protein-like II"/>
    <property type="match status" value="1"/>
</dbReference>
<dbReference type="SUPFAM" id="SSF46785">
    <property type="entry name" value="Winged helix' DNA-binding domain"/>
    <property type="match status" value="1"/>
</dbReference>
<dbReference type="GO" id="GO:0003700">
    <property type="term" value="F:DNA-binding transcription factor activity"/>
    <property type="evidence" value="ECO:0007669"/>
    <property type="project" value="InterPro"/>
</dbReference>
<keyword evidence="2" id="KW-0805">Transcription regulation</keyword>
<evidence type="ECO:0000256" key="2">
    <source>
        <dbReference type="ARBA" id="ARBA00023015"/>
    </source>
</evidence>
<keyword evidence="3" id="KW-0238">DNA-binding</keyword>
<dbReference type="Pfam" id="PF03466">
    <property type="entry name" value="LysR_substrate"/>
    <property type="match status" value="1"/>
</dbReference>
<dbReference type="HOGENOM" id="CLU_039613_16_3_6"/>
<evidence type="ECO:0000313" key="7">
    <source>
        <dbReference type="Proteomes" id="UP000004263"/>
    </source>
</evidence>
<reference evidence="6 7" key="1">
    <citation type="submission" date="2006-03" db="EMBL/GenBank/DDBJ databases">
        <authorList>
            <person name="Pinhassi J."/>
            <person name="Pedros-Alio C."/>
            <person name="Ferriera S."/>
            <person name="Johnson J."/>
            <person name="Kravitz S."/>
            <person name="Halpern A."/>
            <person name="Remington K."/>
            <person name="Beeson K."/>
            <person name="Tran B."/>
            <person name="Rogers Y.-H."/>
            <person name="Friedman R."/>
            <person name="Venter J.C."/>
        </authorList>
    </citation>
    <scope>NUCLEOTIDE SEQUENCE [LARGE SCALE GENOMIC DNA]</scope>
    <source>
        <strain evidence="6 7">RED65</strain>
    </source>
</reference>
<dbReference type="GO" id="GO:0003677">
    <property type="term" value="F:DNA binding"/>
    <property type="evidence" value="ECO:0007669"/>
    <property type="project" value="UniProtKB-KW"/>
</dbReference>
<dbReference type="InterPro" id="IPR036390">
    <property type="entry name" value="WH_DNA-bd_sf"/>
</dbReference>
<dbReference type="InterPro" id="IPR058163">
    <property type="entry name" value="LysR-type_TF_proteobact-type"/>
</dbReference>
<dbReference type="Gene3D" id="3.40.190.290">
    <property type="match status" value="1"/>
</dbReference>
<proteinExistence type="inferred from homology"/>
<organism evidence="6 7">
    <name type="scientific">Bermanella marisrubri</name>
    <dbReference type="NCBI Taxonomy" id="207949"/>
    <lineage>
        <taxon>Bacteria</taxon>
        <taxon>Pseudomonadati</taxon>
        <taxon>Pseudomonadota</taxon>
        <taxon>Gammaproteobacteria</taxon>
        <taxon>Oceanospirillales</taxon>
        <taxon>Oceanospirillaceae</taxon>
        <taxon>Bermanella</taxon>
    </lineage>
</organism>
<evidence type="ECO:0000256" key="1">
    <source>
        <dbReference type="ARBA" id="ARBA00009437"/>
    </source>
</evidence>
<comment type="similarity">
    <text evidence="1">Belongs to the LysR transcriptional regulatory family.</text>
</comment>
<dbReference type="Pfam" id="PF00126">
    <property type="entry name" value="HTH_1"/>
    <property type="match status" value="1"/>
</dbReference>
<feature type="domain" description="HTH lysR-type" evidence="5">
    <location>
        <begin position="1"/>
        <end position="59"/>
    </location>
</feature>
<evidence type="ECO:0000259" key="5">
    <source>
        <dbReference type="PROSITE" id="PS50931"/>
    </source>
</evidence>
<dbReference type="InterPro" id="IPR005119">
    <property type="entry name" value="LysR_subst-bd"/>
</dbReference>
<dbReference type="OrthoDB" id="9815676at2"/>